<accession>E6UZ17</accession>
<gene>
    <name evidence="4" type="ordered locus">Varpa_0124</name>
</gene>
<dbReference type="PANTHER" id="PTHR43081">
    <property type="entry name" value="ADENYLATE CYCLASE, TERMINAL-DIFFERENTIATION SPECIFIC-RELATED"/>
    <property type="match status" value="1"/>
</dbReference>
<dbReference type="SUPFAM" id="SSF55073">
    <property type="entry name" value="Nucleotide cyclase"/>
    <property type="match status" value="1"/>
</dbReference>
<feature type="transmembrane region" description="Helical" evidence="2">
    <location>
        <begin position="44"/>
        <end position="65"/>
    </location>
</feature>
<dbReference type="GO" id="GO:0004016">
    <property type="term" value="F:adenylate cyclase activity"/>
    <property type="evidence" value="ECO:0007669"/>
    <property type="project" value="UniProtKB-ARBA"/>
</dbReference>
<evidence type="ECO:0000259" key="3">
    <source>
        <dbReference type="PROSITE" id="PS50125"/>
    </source>
</evidence>
<keyword evidence="2" id="KW-0472">Membrane</keyword>
<dbReference type="GO" id="GO:0009190">
    <property type="term" value="P:cyclic nucleotide biosynthetic process"/>
    <property type="evidence" value="ECO:0007669"/>
    <property type="project" value="InterPro"/>
</dbReference>
<feature type="transmembrane region" description="Helical" evidence="2">
    <location>
        <begin position="369"/>
        <end position="389"/>
    </location>
</feature>
<dbReference type="STRING" id="595537.Varpa_0124"/>
<dbReference type="InterPro" id="IPR050697">
    <property type="entry name" value="Adenylyl/Guanylyl_Cyclase_3/4"/>
</dbReference>
<dbReference type="InterPro" id="IPR001054">
    <property type="entry name" value="A/G_cyclase"/>
</dbReference>
<dbReference type="PANTHER" id="PTHR43081:SF1">
    <property type="entry name" value="ADENYLATE CYCLASE, TERMINAL-DIFFERENTIATION SPECIFIC"/>
    <property type="match status" value="1"/>
</dbReference>
<dbReference type="Pfam" id="PF00211">
    <property type="entry name" value="Guanylate_cyc"/>
    <property type="match status" value="1"/>
</dbReference>
<keyword evidence="2" id="KW-1133">Transmembrane helix</keyword>
<dbReference type="CDD" id="cd07302">
    <property type="entry name" value="CHD"/>
    <property type="match status" value="1"/>
</dbReference>
<dbReference type="CDD" id="cd18773">
    <property type="entry name" value="PDC1_HK_sensor"/>
    <property type="match status" value="1"/>
</dbReference>
<sequence length="655" mass="71644">MNSSGSPDVAGKPPFESAGAHTSPPPTVGPEAPPRRSRRFRVDVGTIVSAVALAQSLLLVSLGYWGSQRLVSNIGTSAHRAAHDRTEDKVLAFLTKAESVVGAIGSAPSLSPAGEHSERTAELLWTLLQQSPELDSVYVANENGQMLMALRYPVPAIRHIARGAEFTTETWQYKRPLGAELDAQQRFATQRIESFRSSYDPTRRSWFQQANKMQGPIWTQPYVFAAAQELGVTYALPSERRYTEGSPKALVVAGDVSLGRLSEFVRLFSSNGYGHSALLSADHKVLARSDLPGVLHQLDAPTGVLGTLHAQMHLHMATDGTPDGNGDSTFPFDFEGKRYLVQTSLIPSTGWELVSWVPEDMVLGDLRRAVLWGLLLALVFLALALFMSLKLSKLVTSPVENLSRIARRIGLLELDNLPREPSRVLEIQHLDQALDDSARSLKAFSKFVPVNVINQLVAEGHALAPSGSARRVTVMFTDVEGFTSISESLPIDVLVGMLTEYFNLATGVFARYGGVVDKFIGDGIMVLWGAPADMKDAEYRACLAALQLHAQMGELNSKWRARGLPEFRTRIGIHTGVVIAGVLGSNDRLSYTAFGDVINVASRIEGINKQLGTQTLMSEDTFAGLKGRLSTRRIEELVELRGRQTRMVLYELMKL</sequence>
<evidence type="ECO:0000256" key="2">
    <source>
        <dbReference type="SAM" id="Phobius"/>
    </source>
</evidence>
<evidence type="ECO:0000313" key="4">
    <source>
        <dbReference type="EMBL" id="ADU34346.1"/>
    </source>
</evidence>
<feature type="region of interest" description="Disordered" evidence="1">
    <location>
        <begin position="1"/>
        <end position="36"/>
    </location>
</feature>
<feature type="domain" description="Guanylate cyclase" evidence="3">
    <location>
        <begin position="473"/>
        <end position="605"/>
    </location>
</feature>
<keyword evidence="2" id="KW-0812">Transmembrane</keyword>
<dbReference type="GO" id="GO:0035556">
    <property type="term" value="P:intracellular signal transduction"/>
    <property type="evidence" value="ECO:0007669"/>
    <property type="project" value="InterPro"/>
</dbReference>
<proteinExistence type="predicted"/>
<dbReference type="Gene3D" id="3.30.450.20">
    <property type="entry name" value="PAS domain"/>
    <property type="match status" value="2"/>
</dbReference>
<reference evidence="5" key="1">
    <citation type="submission" date="2010-12" db="EMBL/GenBank/DDBJ databases">
        <title>Complete sequence of Variovorax paradoxus EPS.</title>
        <authorList>
            <consortium name="US DOE Joint Genome Institute"/>
            <person name="Lucas S."/>
            <person name="Copeland A."/>
            <person name="Lapidus A."/>
            <person name="Cheng J.-F."/>
            <person name="Goodwin L."/>
            <person name="Pitluck S."/>
            <person name="Teshima H."/>
            <person name="Detter J.C."/>
            <person name="Han C."/>
            <person name="Tapia R."/>
            <person name="Land M."/>
            <person name="Hauser L."/>
            <person name="Kyrpides N."/>
            <person name="Ivanova N."/>
            <person name="Ovchinnikova G."/>
            <person name="Orwin P."/>
            <person name="Han J.-I.G."/>
            <person name="Woyke T."/>
        </authorList>
    </citation>
    <scope>NUCLEOTIDE SEQUENCE [LARGE SCALE GENOMIC DNA]</scope>
    <source>
        <strain evidence="5">EPS</strain>
    </source>
</reference>
<evidence type="ECO:0000256" key="1">
    <source>
        <dbReference type="SAM" id="MobiDB-lite"/>
    </source>
</evidence>
<feature type="compositionally biased region" description="Pro residues" evidence="1">
    <location>
        <begin position="23"/>
        <end position="32"/>
    </location>
</feature>
<protein>
    <submittedName>
        <fullName evidence="4">Adenylate/guanylate cyclase with integral membrane sensor</fullName>
    </submittedName>
</protein>
<dbReference type="eggNOG" id="COG2114">
    <property type="taxonomic scope" value="Bacteria"/>
</dbReference>
<dbReference type="EMBL" id="CP002417">
    <property type="protein sequence ID" value="ADU34346.1"/>
    <property type="molecule type" value="Genomic_DNA"/>
</dbReference>
<dbReference type="Proteomes" id="UP000008917">
    <property type="component" value="Chromosome"/>
</dbReference>
<dbReference type="SMART" id="SM00044">
    <property type="entry name" value="CYCc"/>
    <property type="match status" value="1"/>
</dbReference>
<dbReference type="InterPro" id="IPR029787">
    <property type="entry name" value="Nucleotide_cyclase"/>
</dbReference>
<dbReference type="HOGENOM" id="CLU_021956_0_0_4"/>
<dbReference type="AlphaFoldDB" id="E6UZ17"/>
<name>E6UZ17_VARPE</name>
<dbReference type="Gene3D" id="3.30.70.1230">
    <property type="entry name" value="Nucleotide cyclase"/>
    <property type="match status" value="1"/>
</dbReference>
<organism evidence="4 5">
    <name type="scientific">Variovorax paradoxus (strain EPS)</name>
    <dbReference type="NCBI Taxonomy" id="595537"/>
    <lineage>
        <taxon>Bacteria</taxon>
        <taxon>Pseudomonadati</taxon>
        <taxon>Pseudomonadota</taxon>
        <taxon>Betaproteobacteria</taxon>
        <taxon>Burkholderiales</taxon>
        <taxon>Comamonadaceae</taxon>
        <taxon>Variovorax</taxon>
    </lineage>
</organism>
<dbReference type="KEGG" id="vpe:Varpa_0124"/>
<reference evidence="4 5" key="2">
    <citation type="journal article" date="2013" name="Genome Announc.">
        <title>Genome of the Root-Associated Plant Growth-Promoting Bacterium Variovorax paradoxus Strain EPS.</title>
        <authorList>
            <person name="Han J.I."/>
            <person name="Spain J.C."/>
            <person name="Leadbetter J.R."/>
            <person name="Ovchinnikova G."/>
            <person name="Goodwin L.A."/>
            <person name="Han C.S."/>
            <person name="Woyke T."/>
            <person name="Davenport K.W."/>
            <person name="Orwin P.M."/>
        </authorList>
    </citation>
    <scope>NUCLEOTIDE SEQUENCE [LARGE SCALE GENOMIC DNA]</scope>
    <source>
        <strain evidence="4 5">EPS</strain>
    </source>
</reference>
<dbReference type="PROSITE" id="PS50125">
    <property type="entry name" value="GUANYLATE_CYCLASE_2"/>
    <property type="match status" value="1"/>
</dbReference>
<evidence type="ECO:0000313" key="5">
    <source>
        <dbReference type="Proteomes" id="UP000008917"/>
    </source>
</evidence>